<evidence type="ECO:0000313" key="3">
    <source>
        <dbReference type="Proteomes" id="UP001549257"/>
    </source>
</evidence>
<keyword evidence="1" id="KW-0472">Membrane</keyword>
<evidence type="ECO:0000313" key="2">
    <source>
        <dbReference type="EMBL" id="MET4582228.1"/>
    </source>
</evidence>
<gene>
    <name evidence="2" type="ORF">ABIE21_001738</name>
</gene>
<feature type="transmembrane region" description="Helical" evidence="1">
    <location>
        <begin position="24"/>
        <end position="47"/>
    </location>
</feature>
<keyword evidence="1" id="KW-1133">Transmembrane helix</keyword>
<dbReference type="Proteomes" id="UP001549257">
    <property type="component" value="Unassembled WGS sequence"/>
</dbReference>
<comment type="caution">
    <text evidence="2">The sequence shown here is derived from an EMBL/GenBank/DDBJ whole genome shotgun (WGS) entry which is preliminary data.</text>
</comment>
<keyword evidence="3" id="KW-1185">Reference proteome</keyword>
<dbReference type="RefSeq" id="WP_354024433.1">
    <property type="nucleotide sequence ID" value="NZ_JBEPSJ010000002.1"/>
</dbReference>
<reference evidence="2 3" key="1">
    <citation type="submission" date="2024-06" db="EMBL/GenBank/DDBJ databases">
        <title>Sorghum-associated microbial communities from plants grown in Nebraska, USA.</title>
        <authorList>
            <person name="Schachtman D."/>
        </authorList>
    </citation>
    <scope>NUCLEOTIDE SEQUENCE [LARGE SCALE GENOMIC DNA]</scope>
    <source>
        <strain evidence="2 3">2857</strain>
    </source>
</reference>
<proteinExistence type="predicted"/>
<name>A0ABV2QMW4_9MICO</name>
<organism evidence="2 3">
    <name type="scientific">Conyzicola nivalis</name>
    <dbReference type="NCBI Taxonomy" id="1477021"/>
    <lineage>
        <taxon>Bacteria</taxon>
        <taxon>Bacillati</taxon>
        <taxon>Actinomycetota</taxon>
        <taxon>Actinomycetes</taxon>
        <taxon>Micrococcales</taxon>
        <taxon>Microbacteriaceae</taxon>
        <taxon>Conyzicola</taxon>
    </lineage>
</organism>
<protein>
    <submittedName>
        <fullName evidence="2">Uncharacterized protein</fullName>
    </submittedName>
</protein>
<evidence type="ECO:0000256" key="1">
    <source>
        <dbReference type="SAM" id="Phobius"/>
    </source>
</evidence>
<sequence length="48" mass="5096">MADDDDDKQRSGWYDPMGSRTKTIVIVVAGAIVAGAIITALVLGIPFF</sequence>
<accession>A0ABV2QMW4</accession>
<dbReference type="EMBL" id="JBEPSJ010000002">
    <property type="protein sequence ID" value="MET4582228.1"/>
    <property type="molecule type" value="Genomic_DNA"/>
</dbReference>
<keyword evidence="1" id="KW-0812">Transmembrane</keyword>